<dbReference type="AlphaFoldDB" id="A0A914W7K2"/>
<dbReference type="WBParaSite" id="PSAMB.scaffold3237size19146.g20809.t1">
    <property type="protein sequence ID" value="PSAMB.scaffold3237size19146.g20809.t1"/>
    <property type="gene ID" value="PSAMB.scaffold3237size19146.g20809"/>
</dbReference>
<evidence type="ECO:0000313" key="3">
    <source>
        <dbReference type="WBParaSite" id="PSAMB.scaffold3237size19146.g20809.t1"/>
    </source>
</evidence>
<evidence type="ECO:0000313" key="2">
    <source>
        <dbReference type="Proteomes" id="UP000887566"/>
    </source>
</evidence>
<feature type="compositionally biased region" description="Basic and acidic residues" evidence="1">
    <location>
        <begin position="117"/>
        <end position="147"/>
    </location>
</feature>
<evidence type="ECO:0000256" key="1">
    <source>
        <dbReference type="SAM" id="MobiDB-lite"/>
    </source>
</evidence>
<feature type="region of interest" description="Disordered" evidence="1">
    <location>
        <begin position="84"/>
        <end position="147"/>
    </location>
</feature>
<proteinExistence type="predicted"/>
<reference evidence="3" key="1">
    <citation type="submission" date="2022-11" db="UniProtKB">
        <authorList>
            <consortium name="WormBaseParasite"/>
        </authorList>
    </citation>
    <scope>IDENTIFICATION</scope>
</reference>
<sequence>MSHRQIATIFNQKKALANCFTNVAKYSTASQRTRNVDKNIAFDPSSSAQKAREATVFAREQYTGDIKNRSPVHSPSIIKPTLEEIERDSKGANASAAETHHHDGTSPSGIETLQQENKAEEAYWEQMKTEHKEISNFAKKEPEFSDK</sequence>
<feature type="compositionally biased region" description="Polar residues" evidence="1">
    <location>
        <begin position="105"/>
        <end position="116"/>
    </location>
</feature>
<name>A0A914W7K2_9BILA</name>
<dbReference type="Proteomes" id="UP000887566">
    <property type="component" value="Unplaced"/>
</dbReference>
<accession>A0A914W7K2</accession>
<organism evidence="2 3">
    <name type="scientific">Plectus sambesii</name>
    <dbReference type="NCBI Taxonomy" id="2011161"/>
    <lineage>
        <taxon>Eukaryota</taxon>
        <taxon>Metazoa</taxon>
        <taxon>Ecdysozoa</taxon>
        <taxon>Nematoda</taxon>
        <taxon>Chromadorea</taxon>
        <taxon>Plectida</taxon>
        <taxon>Plectina</taxon>
        <taxon>Plectoidea</taxon>
        <taxon>Plectidae</taxon>
        <taxon>Plectus</taxon>
    </lineage>
</organism>
<protein>
    <submittedName>
        <fullName evidence="3">Uncharacterized protein</fullName>
    </submittedName>
</protein>
<keyword evidence="2" id="KW-1185">Reference proteome</keyword>